<proteinExistence type="predicted"/>
<protein>
    <submittedName>
        <fullName evidence="3">Putative phage-related terminase</fullName>
    </submittedName>
</protein>
<organism evidence="3 4">
    <name type="scientific">Bdellovibrio bacteriovorus str. Tiberius</name>
    <dbReference type="NCBI Taxonomy" id="1069642"/>
    <lineage>
        <taxon>Bacteria</taxon>
        <taxon>Pseudomonadati</taxon>
        <taxon>Bdellovibrionota</taxon>
        <taxon>Bdellovibrionia</taxon>
        <taxon>Bdellovibrionales</taxon>
        <taxon>Pseudobdellovibrionaceae</taxon>
        <taxon>Bdellovibrio</taxon>
    </lineage>
</organism>
<dbReference type="InterPro" id="IPR035421">
    <property type="entry name" value="Terminase_6C"/>
</dbReference>
<dbReference type="RefSeq" id="WP_015089431.1">
    <property type="nucleotide sequence ID" value="NC_019567.1"/>
</dbReference>
<evidence type="ECO:0000256" key="1">
    <source>
        <dbReference type="ARBA" id="ARBA00022612"/>
    </source>
</evidence>
<evidence type="ECO:0000259" key="2">
    <source>
        <dbReference type="Pfam" id="PF17289"/>
    </source>
</evidence>
<dbReference type="KEGG" id="bbat:Bdt_0236"/>
<feature type="domain" description="Terminase large subunit gp17-like C-terminal" evidence="2">
    <location>
        <begin position="331"/>
        <end position="474"/>
    </location>
</feature>
<sequence length="492" mass="56185">MKSSYRNELSLSRTEKIELLKLLENESYELAEKSLSRFVMDAWDVLEPKNAYLHNWHIGLITEHLEAVSNGDEKRLIINIPPRYMKSLCVSVMWPVWSWIARPENRWIFASYSQSLATKHSVDRRHLIQSPYFQNRWGKLFSLTDDQNLKTEFLNTRRGHMIATSVGGTATGKGGDIIVVDDPHNPLEASSDVLRQKAIDFFDQTLTTRLDNKKNGAIVVVMQRLHENDLTGHLLEQGDWTHLCVPALAESRTIYNFPVSGKVKICNEGEILFPKREDTAEIDRQKRALGSIAFAAQYQQQPTPSEGAIIQKSWFRYYSELPIKFDEIIQSWDMSFKDSENSDYVVGQVWGRVGANKYLLDQTRKRMAFPDTVRAFKAITEKWPRAFRKLVEDKANGSAIISTLKDSIPGIIAINPTESKLARLSAVCPQIEAGNVFLPDPNLNPLVSDLIDEALRFPRGKHDDQVDAMTMALNDFQSRHKAITFLDKITKF</sequence>
<dbReference type="InterPro" id="IPR006517">
    <property type="entry name" value="Phage_terminase_lsu-like_C"/>
</dbReference>
<gene>
    <name evidence="3" type="ORF">Bdt_0236</name>
</gene>
<name>K7YTN3_BDEBC</name>
<dbReference type="Pfam" id="PF17289">
    <property type="entry name" value="Terminase_6C"/>
    <property type="match status" value="1"/>
</dbReference>
<dbReference type="OrthoDB" id="4519042at2"/>
<dbReference type="AlphaFoldDB" id="K7YTN3"/>
<accession>K7YTN3</accession>
<dbReference type="Gene3D" id="3.30.420.240">
    <property type="match status" value="1"/>
</dbReference>
<dbReference type="HOGENOM" id="CLU_028165_1_0_7"/>
<evidence type="ECO:0000313" key="4">
    <source>
        <dbReference type="Proteomes" id="UP000010074"/>
    </source>
</evidence>
<keyword evidence="1" id="KW-1188">Viral release from host cell</keyword>
<dbReference type="STRING" id="1069642.Bdt_0236"/>
<dbReference type="NCBIfam" id="TIGR01630">
    <property type="entry name" value="psiM2_ORF9"/>
    <property type="match status" value="1"/>
</dbReference>
<dbReference type="EMBL" id="CP002930">
    <property type="protein sequence ID" value="AFX99944.1"/>
    <property type="molecule type" value="Genomic_DNA"/>
</dbReference>
<dbReference type="PATRIC" id="fig|1069642.3.peg.230"/>
<dbReference type="Proteomes" id="UP000010074">
    <property type="component" value="Chromosome"/>
</dbReference>
<evidence type="ECO:0000313" key="3">
    <source>
        <dbReference type="EMBL" id="AFX99944.1"/>
    </source>
</evidence>
<reference evidence="3 4" key="1">
    <citation type="journal article" date="2012" name="BMC Genomics">
        <title>Genome analysis of a simultaneously predatory and prey-independent, novel Bdellovibrio bacteriovorus from the River Tiber, supports in silico predictions of both ancient and recent lateral gene transfer from diverse bacteria.</title>
        <authorList>
            <person name="Hobley L."/>
            <person name="Lerner T.R."/>
            <person name="Williams L.E."/>
            <person name="Lambert C."/>
            <person name="Till R."/>
            <person name="Milner D.S."/>
            <person name="Basford S.M."/>
            <person name="Capeness M.J."/>
            <person name="Fenton A.K."/>
            <person name="Atterbury R.J."/>
            <person name="Harris M.A."/>
            <person name="Sockett R.E."/>
        </authorList>
    </citation>
    <scope>NUCLEOTIDE SEQUENCE [LARGE SCALE GENOMIC DNA]</scope>
    <source>
        <strain evidence="3 4">Tiberius</strain>
    </source>
</reference>